<dbReference type="CDD" id="cd07560">
    <property type="entry name" value="Peptidase_S41_CPP"/>
    <property type="match status" value="1"/>
</dbReference>
<dbReference type="PROSITE" id="PS50106">
    <property type="entry name" value="PDZ"/>
    <property type="match status" value="1"/>
</dbReference>
<keyword evidence="8" id="KW-1185">Reference proteome</keyword>
<dbReference type="SMART" id="SM00228">
    <property type="entry name" value="PDZ"/>
    <property type="match status" value="1"/>
</dbReference>
<comment type="caution">
    <text evidence="7">The sequence shown here is derived from an EMBL/GenBank/DDBJ whole genome shotgun (WGS) entry which is preliminary data.</text>
</comment>
<evidence type="ECO:0000313" key="8">
    <source>
        <dbReference type="Proteomes" id="UP001597375"/>
    </source>
</evidence>
<dbReference type="NCBIfam" id="TIGR00225">
    <property type="entry name" value="prc"/>
    <property type="match status" value="1"/>
</dbReference>
<keyword evidence="3 5" id="KW-0378">Hydrolase</keyword>
<dbReference type="Proteomes" id="UP001597375">
    <property type="component" value="Unassembled WGS sequence"/>
</dbReference>
<dbReference type="Gene3D" id="3.90.226.10">
    <property type="entry name" value="2-enoyl-CoA Hydratase, Chain A, domain 1"/>
    <property type="match status" value="1"/>
</dbReference>
<dbReference type="InterPro" id="IPR001478">
    <property type="entry name" value="PDZ"/>
</dbReference>
<accession>A0ABW5D754</accession>
<proteinExistence type="inferred from homology"/>
<dbReference type="InterPro" id="IPR029045">
    <property type="entry name" value="ClpP/crotonase-like_dom_sf"/>
</dbReference>
<evidence type="ECO:0000256" key="5">
    <source>
        <dbReference type="RuleBase" id="RU004404"/>
    </source>
</evidence>
<dbReference type="PANTHER" id="PTHR32060">
    <property type="entry name" value="TAIL-SPECIFIC PROTEASE"/>
    <property type="match status" value="1"/>
</dbReference>
<comment type="similarity">
    <text evidence="1 5">Belongs to the peptidase S41A family.</text>
</comment>
<dbReference type="PANTHER" id="PTHR32060:SF22">
    <property type="entry name" value="CARBOXYL-TERMINAL-PROCESSING PEPTIDASE 3, CHLOROPLASTIC"/>
    <property type="match status" value="1"/>
</dbReference>
<name>A0ABW5D754_9BACT</name>
<dbReference type="SUPFAM" id="SSF52096">
    <property type="entry name" value="ClpP/crotonase"/>
    <property type="match status" value="1"/>
</dbReference>
<dbReference type="Gene3D" id="2.30.42.10">
    <property type="match status" value="1"/>
</dbReference>
<dbReference type="InterPro" id="IPR036034">
    <property type="entry name" value="PDZ_sf"/>
</dbReference>
<evidence type="ECO:0000313" key="7">
    <source>
        <dbReference type="EMBL" id="MFD2256410.1"/>
    </source>
</evidence>
<dbReference type="Pfam" id="PF03572">
    <property type="entry name" value="Peptidase_S41"/>
    <property type="match status" value="1"/>
</dbReference>
<evidence type="ECO:0000256" key="2">
    <source>
        <dbReference type="ARBA" id="ARBA00022670"/>
    </source>
</evidence>
<dbReference type="InterPro" id="IPR005151">
    <property type="entry name" value="Tail-specific_protease"/>
</dbReference>
<sequence>MSMRFLWLLLAITVPQYAPAQKLPDSKDAAYAQLERFVEVLETVRNSHPDLEKLSYERLINFALDGMLSSLDAHSSFIHPEMGHLVSQGSDEINNDSKSLGLSLGKNSDGYFISSIEQNGPAHIAKLIAGTSVISINEQIISDTPFPEVMQLLHGLPGELVHLKLRNPERPGDLDVTLSHRYVEQKSIVTSFLLRENPTIGYLRLASFGPGCAREVENALDALEDNGMKYLVLDLRENGGGDLNETVGILGLFVPPSTAVVSVREREKPEKFLKTSKRQRRKRTYPISVLIDRNSASASELTAGSLHDLKRASVVGEKSYGKGSVQTIVPMGNGSALRLTIATYHTPSGKTPHLVGITPDTEIVFSDGDRENFRNNGRLDTLPEAEKNALEKWQDPAIQAAVEVLLRQ</sequence>
<dbReference type="EMBL" id="JBHUIT010000008">
    <property type="protein sequence ID" value="MFD2256410.1"/>
    <property type="molecule type" value="Genomic_DNA"/>
</dbReference>
<evidence type="ECO:0000256" key="1">
    <source>
        <dbReference type="ARBA" id="ARBA00009179"/>
    </source>
</evidence>
<dbReference type="SMART" id="SM00245">
    <property type="entry name" value="TSPc"/>
    <property type="match status" value="1"/>
</dbReference>
<organism evidence="7 8">
    <name type="scientific">Luteolibacter algae</name>
    <dbReference type="NCBI Taxonomy" id="454151"/>
    <lineage>
        <taxon>Bacteria</taxon>
        <taxon>Pseudomonadati</taxon>
        <taxon>Verrucomicrobiota</taxon>
        <taxon>Verrucomicrobiia</taxon>
        <taxon>Verrucomicrobiales</taxon>
        <taxon>Verrucomicrobiaceae</taxon>
        <taxon>Luteolibacter</taxon>
    </lineage>
</organism>
<dbReference type="Pfam" id="PF00595">
    <property type="entry name" value="PDZ"/>
    <property type="match status" value="1"/>
</dbReference>
<protein>
    <submittedName>
        <fullName evidence="7">S41 family peptidase</fullName>
    </submittedName>
</protein>
<keyword evidence="4 5" id="KW-0720">Serine protease</keyword>
<keyword evidence="2 5" id="KW-0645">Protease</keyword>
<dbReference type="SUPFAM" id="SSF50156">
    <property type="entry name" value="PDZ domain-like"/>
    <property type="match status" value="1"/>
</dbReference>
<dbReference type="InterPro" id="IPR004447">
    <property type="entry name" value="Peptidase_S41A"/>
</dbReference>
<dbReference type="Gene3D" id="3.30.750.44">
    <property type="match status" value="1"/>
</dbReference>
<feature type="domain" description="PDZ" evidence="6">
    <location>
        <begin position="90"/>
        <end position="168"/>
    </location>
</feature>
<evidence type="ECO:0000259" key="6">
    <source>
        <dbReference type="PROSITE" id="PS50106"/>
    </source>
</evidence>
<evidence type="ECO:0000256" key="3">
    <source>
        <dbReference type="ARBA" id="ARBA00022801"/>
    </source>
</evidence>
<evidence type="ECO:0000256" key="4">
    <source>
        <dbReference type="ARBA" id="ARBA00022825"/>
    </source>
</evidence>
<reference evidence="8" key="1">
    <citation type="journal article" date="2019" name="Int. J. Syst. Evol. Microbiol.">
        <title>The Global Catalogue of Microorganisms (GCM) 10K type strain sequencing project: providing services to taxonomists for standard genome sequencing and annotation.</title>
        <authorList>
            <consortium name="The Broad Institute Genomics Platform"/>
            <consortium name="The Broad Institute Genome Sequencing Center for Infectious Disease"/>
            <person name="Wu L."/>
            <person name="Ma J."/>
        </authorList>
    </citation>
    <scope>NUCLEOTIDE SEQUENCE [LARGE SCALE GENOMIC DNA]</scope>
    <source>
        <strain evidence="8">CGMCC 4.7106</strain>
    </source>
</reference>
<gene>
    <name evidence="7" type="ORF">ACFSSA_06975</name>
</gene>